<accession>A0ACC1PLE4</accession>
<evidence type="ECO:0000313" key="2">
    <source>
        <dbReference type="Proteomes" id="UP001143856"/>
    </source>
</evidence>
<sequence length="184" mass="20866">MTAAKLQLARHLRDELPDCASLKILRQHLTKSLDVIAVAVMQPPDPQRAKAGPREYMMSFTISDYSIGPYKVAEALIYRPHKDTLPVVKYGDIVLLRNFTAVSLANKGFGLRTNDASSWAVFDHEGEPPQIRGPPVEYSDREVLYVSYLREWFSLLDDKARERLEDANQKIIAAGRLKVNRDNI</sequence>
<organism evidence="1 2">
    <name type="scientific">Xylaria curta</name>
    <dbReference type="NCBI Taxonomy" id="42375"/>
    <lineage>
        <taxon>Eukaryota</taxon>
        <taxon>Fungi</taxon>
        <taxon>Dikarya</taxon>
        <taxon>Ascomycota</taxon>
        <taxon>Pezizomycotina</taxon>
        <taxon>Sordariomycetes</taxon>
        <taxon>Xylariomycetidae</taxon>
        <taxon>Xylariales</taxon>
        <taxon>Xylariaceae</taxon>
        <taxon>Xylaria</taxon>
    </lineage>
</organism>
<gene>
    <name evidence="1" type="ORF">NUW58_g1294</name>
</gene>
<keyword evidence="2" id="KW-1185">Reference proteome</keyword>
<evidence type="ECO:0000313" key="1">
    <source>
        <dbReference type="EMBL" id="KAJ2995341.1"/>
    </source>
</evidence>
<dbReference type="Proteomes" id="UP001143856">
    <property type="component" value="Unassembled WGS sequence"/>
</dbReference>
<reference evidence="1" key="1">
    <citation type="submission" date="2022-10" db="EMBL/GenBank/DDBJ databases">
        <title>Genome Sequence of Xylaria curta.</title>
        <authorList>
            <person name="Buettner E."/>
        </authorList>
    </citation>
    <scope>NUCLEOTIDE SEQUENCE</scope>
    <source>
        <strain evidence="1">Babe10</strain>
    </source>
</reference>
<name>A0ACC1PLE4_9PEZI</name>
<protein>
    <submittedName>
        <fullName evidence="1">Uncharacterized protein</fullName>
    </submittedName>
</protein>
<comment type="caution">
    <text evidence="1">The sequence shown here is derived from an EMBL/GenBank/DDBJ whole genome shotgun (WGS) entry which is preliminary data.</text>
</comment>
<proteinExistence type="predicted"/>
<dbReference type="EMBL" id="JAPDGR010000136">
    <property type="protein sequence ID" value="KAJ2995341.1"/>
    <property type="molecule type" value="Genomic_DNA"/>
</dbReference>